<feature type="coiled-coil region" evidence="1">
    <location>
        <begin position="245"/>
        <end position="272"/>
    </location>
</feature>
<evidence type="ECO:0000259" key="2">
    <source>
        <dbReference type="SMART" id="SM00382"/>
    </source>
</evidence>
<accession>A0A8J3TDJ1</accession>
<protein>
    <submittedName>
        <fullName evidence="3">DNA polymerase III subunit delta</fullName>
    </submittedName>
</protein>
<dbReference type="InterPro" id="IPR050238">
    <property type="entry name" value="DNA_Rep/Repair_Clamp_Loader"/>
</dbReference>
<dbReference type="Gene3D" id="3.40.50.300">
    <property type="entry name" value="P-loop containing nucleotide triphosphate hydrolases"/>
    <property type="match status" value="1"/>
</dbReference>
<dbReference type="InterPro" id="IPR004622">
    <property type="entry name" value="DNA_pol_HolB"/>
</dbReference>
<reference evidence="3" key="1">
    <citation type="submission" date="2021-01" db="EMBL/GenBank/DDBJ databases">
        <title>Whole genome shotgun sequence of Planosporangium mesophilum NBRC 109066.</title>
        <authorList>
            <person name="Komaki H."/>
            <person name="Tamura T."/>
        </authorList>
    </citation>
    <scope>NUCLEOTIDE SEQUENCE</scope>
    <source>
        <strain evidence="3">NBRC 109066</strain>
    </source>
</reference>
<dbReference type="EMBL" id="BOON01000047">
    <property type="protein sequence ID" value="GII25165.1"/>
    <property type="molecule type" value="Genomic_DNA"/>
</dbReference>
<keyword evidence="1" id="KW-0175">Coiled coil</keyword>
<dbReference type="Pfam" id="PF13177">
    <property type="entry name" value="DNA_pol3_delta2"/>
    <property type="match status" value="1"/>
</dbReference>
<dbReference type="GO" id="GO:0003887">
    <property type="term" value="F:DNA-directed DNA polymerase activity"/>
    <property type="evidence" value="ECO:0007669"/>
    <property type="project" value="InterPro"/>
</dbReference>
<dbReference type="SMART" id="SM00382">
    <property type="entry name" value="AAA"/>
    <property type="match status" value="1"/>
</dbReference>
<gene>
    <name evidence="3" type="primary">holB</name>
    <name evidence="3" type="ORF">Pme01_47620</name>
</gene>
<dbReference type="GO" id="GO:0006261">
    <property type="term" value="P:DNA-templated DNA replication"/>
    <property type="evidence" value="ECO:0007669"/>
    <property type="project" value="TreeGrafter"/>
</dbReference>
<comment type="caution">
    <text evidence="3">The sequence shown here is derived from an EMBL/GenBank/DDBJ whole genome shotgun (WGS) entry which is preliminary data.</text>
</comment>
<sequence length="397" mass="41541">MTVPAVFDTLVGQDEAVTTLARAAAAAGSLVAGTPVDGAAMTHAWLFTGPPGSGRSVAARAFAAALQCPDGGCGTCQACHTTLGGTHADVRFVVPDGLTIKVDEMRELVLRAAGAPSQGRWQIVLIEDADRLSEKASNALLKAVEEPTPRTVFLLCTPSTHPDDISVTIRSRCRVVTLRQPPAEAVAAVLRRRDGTDDATAAWAAAAAQGHVGRARRLASDPQARSRREAVLAVPRRLTGVGACFDAANALIEAAEAEAAAAVSEVDSSERTALETALGAGGTGRGAAGAARGVAGQLKDLEKRQKLRATRSQRDALDRALVDLAGFYRDVLARSFEAPIAPVHADTAELAEAAAQRWSPESTLRRLEAVLACRTAIETNVKPRIAVEAMMLELWRG</sequence>
<dbReference type="InterPro" id="IPR027417">
    <property type="entry name" value="P-loop_NTPase"/>
</dbReference>
<dbReference type="RefSeq" id="WP_168115271.1">
    <property type="nucleotide sequence ID" value="NZ_BOON01000047.1"/>
</dbReference>
<organism evidence="3 4">
    <name type="scientific">Planosporangium mesophilum</name>
    <dbReference type="NCBI Taxonomy" id="689768"/>
    <lineage>
        <taxon>Bacteria</taxon>
        <taxon>Bacillati</taxon>
        <taxon>Actinomycetota</taxon>
        <taxon>Actinomycetes</taxon>
        <taxon>Micromonosporales</taxon>
        <taxon>Micromonosporaceae</taxon>
        <taxon>Planosporangium</taxon>
    </lineage>
</organism>
<dbReference type="NCBIfam" id="TIGR00678">
    <property type="entry name" value="holB"/>
    <property type="match status" value="1"/>
</dbReference>
<dbReference type="AlphaFoldDB" id="A0A8J3TDJ1"/>
<dbReference type="InterPro" id="IPR003593">
    <property type="entry name" value="AAA+_ATPase"/>
</dbReference>
<evidence type="ECO:0000313" key="4">
    <source>
        <dbReference type="Proteomes" id="UP000599074"/>
    </source>
</evidence>
<proteinExistence type="predicted"/>
<dbReference type="PANTHER" id="PTHR11669:SF8">
    <property type="entry name" value="DNA POLYMERASE III SUBUNIT DELTA"/>
    <property type="match status" value="1"/>
</dbReference>
<dbReference type="Proteomes" id="UP000599074">
    <property type="component" value="Unassembled WGS sequence"/>
</dbReference>
<keyword evidence="4" id="KW-1185">Reference proteome</keyword>
<evidence type="ECO:0000256" key="1">
    <source>
        <dbReference type="SAM" id="Coils"/>
    </source>
</evidence>
<dbReference type="GO" id="GO:0008408">
    <property type="term" value="F:3'-5' exonuclease activity"/>
    <property type="evidence" value="ECO:0007669"/>
    <property type="project" value="InterPro"/>
</dbReference>
<feature type="domain" description="AAA+ ATPase" evidence="2">
    <location>
        <begin position="41"/>
        <end position="181"/>
    </location>
</feature>
<dbReference type="NCBIfam" id="NF005926">
    <property type="entry name" value="PRK07940.1"/>
    <property type="match status" value="1"/>
</dbReference>
<dbReference type="SUPFAM" id="SSF52540">
    <property type="entry name" value="P-loop containing nucleoside triphosphate hydrolases"/>
    <property type="match status" value="1"/>
</dbReference>
<evidence type="ECO:0000313" key="3">
    <source>
        <dbReference type="EMBL" id="GII25165.1"/>
    </source>
</evidence>
<dbReference type="PANTHER" id="PTHR11669">
    <property type="entry name" value="REPLICATION FACTOR C / DNA POLYMERASE III GAMMA-TAU SUBUNIT"/>
    <property type="match status" value="1"/>
</dbReference>
<name>A0A8J3TDJ1_9ACTN</name>